<dbReference type="SMART" id="SM00327">
    <property type="entry name" value="VWA"/>
    <property type="match status" value="1"/>
</dbReference>
<organism evidence="2 3">
    <name type="scientific">Meloidogyne graminicola</name>
    <dbReference type="NCBI Taxonomy" id="189291"/>
    <lineage>
        <taxon>Eukaryota</taxon>
        <taxon>Metazoa</taxon>
        <taxon>Ecdysozoa</taxon>
        <taxon>Nematoda</taxon>
        <taxon>Chromadorea</taxon>
        <taxon>Rhabditida</taxon>
        <taxon>Tylenchina</taxon>
        <taxon>Tylenchomorpha</taxon>
        <taxon>Tylenchoidea</taxon>
        <taxon>Meloidogynidae</taxon>
        <taxon>Meloidogyninae</taxon>
        <taxon>Meloidogyne</taxon>
    </lineage>
</organism>
<comment type="caution">
    <text evidence="2">The sequence shown here is derived from an EMBL/GenBank/DDBJ whole genome shotgun (WGS) entry which is preliminary data.</text>
</comment>
<feature type="domain" description="VWFA" evidence="1">
    <location>
        <begin position="19"/>
        <end position="218"/>
    </location>
</feature>
<dbReference type="Pfam" id="PF07002">
    <property type="entry name" value="Copine"/>
    <property type="match status" value="1"/>
</dbReference>
<dbReference type="EMBL" id="JABEBT010000113">
    <property type="protein sequence ID" value="KAF7632084.1"/>
    <property type="molecule type" value="Genomic_DNA"/>
</dbReference>
<protein>
    <recommendedName>
        <fullName evidence="1">VWFA domain-containing protein</fullName>
    </recommendedName>
</protein>
<dbReference type="PANTHER" id="PTHR10857">
    <property type="entry name" value="COPINE"/>
    <property type="match status" value="1"/>
</dbReference>
<proteinExistence type="predicted"/>
<evidence type="ECO:0000313" key="3">
    <source>
        <dbReference type="Proteomes" id="UP000605970"/>
    </source>
</evidence>
<evidence type="ECO:0000259" key="1">
    <source>
        <dbReference type="SMART" id="SM00327"/>
    </source>
</evidence>
<dbReference type="GO" id="GO:0071277">
    <property type="term" value="P:cellular response to calcium ion"/>
    <property type="evidence" value="ECO:0007669"/>
    <property type="project" value="TreeGrafter"/>
</dbReference>
<dbReference type="AlphaFoldDB" id="A0A8S9ZFM0"/>
<dbReference type="Gene3D" id="3.40.50.410">
    <property type="entry name" value="von Willebrand factor, type A domain"/>
    <property type="match status" value="1"/>
</dbReference>
<sequence length="323" mass="36373">MFKFVKSLPFLDFIASGLQLEFAVAVDLTASNGEISKTSSLHYVNSQYLNQYECAICAVLEICEHYNHSKLFESIGFGAKIPPAFSVSHMFPLRLNNFERFVEGIQGVLDAYRYAVVNTQLYGPTNFAPTIREFVYKCQQFPRDGTKYQVLLMLTDGIITDMQSTIEALIDASHEPLSIIIIGIGKEDFKKMEFLDSDNRLLTYNGKVAARDIVQFVPFREFIGSAFGITAEEQSILKTLLAREVLAELPAQVCSFMKANSIVPLRPRATSDCDINKLFNYKLQQSQITSKINCLTPSTKIEQQKSIISNSFEKSEGPPYPEF</sequence>
<reference evidence="2" key="1">
    <citation type="journal article" date="2020" name="Ecol. Evol.">
        <title>Genome structure and content of the rice root-knot nematode (Meloidogyne graminicola).</title>
        <authorList>
            <person name="Phan N.T."/>
            <person name="Danchin E.G.J."/>
            <person name="Klopp C."/>
            <person name="Perfus-Barbeoch L."/>
            <person name="Kozlowski D.K."/>
            <person name="Koutsovoulos G.D."/>
            <person name="Lopez-Roques C."/>
            <person name="Bouchez O."/>
            <person name="Zahm M."/>
            <person name="Besnard G."/>
            <person name="Bellafiore S."/>
        </authorList>
    </citation>
    <scope>NUCLEOTIDE SEQUENCE</scope>
    <source>
        <strain evidence="2">VN-18</strain>
    </source>
</reference>
<gene>
    <name evidence="2" type="ORF">Mgra_00008531</name>
</gene>
<dbReference type="InterPro" id="IPR036465">
    <property type="entry name" value="vWFA_dom_sf"/>
</dbReference>
<dbReference type="SUPFAM" id="SSF53300">
    <property type="entry name" value="vWA-like"/>
    <property type="match status" value="1"/>
</dbReference>
<dbReference type="InterPro" id="IPR002035">
    <property type="entry name" value="VWF_A"/>
</dbReference>
<keyword evidence="3" id="KW-1185">Reference proteome</keyword>
<dbReference type="GO" id="GO:0005544">
    <property type="term" value="F:calcium-dependent phospholipid binding"/>
    <property type="evidence" value="ECO:0007669"/>
    <property type="project" value="InterPro"/>
</dbReference>
<dbReference type="InterPro" id="IPR045052">
    <property type="entry name" value="Copine"/>
</dbReference>
<dbReference type="PANTHER" id="PTHR10857:SF106">
    <property type="entry name" value="C2 DOMAIN-CONTAINING PROTEIN"/>
    <property type="match status" value="1"/>
</dbReference>
<dbReference type="InterPro" id="IPR010734">
    <property type="entry name" value="Copine_C"/>
</dbReference>
<dbReference type="Proteomes" id="UP000605970">
    <property type="component" value="Unassembled WGS sequence"/>
</dbReference>
<accession>A0A8S9ZFM0</accession>
<dbReference type="GO" id="GO:0005886">
    <property type="term" value="C:plasma membrane"/>
    <property type="evidence" value="ECO:0007669"/>
    <property type="project" value="TreeGrafter"/>
</dbReference>
<evidence type="ECO:0000313" key="2">
    <source>
        <dbReference type="EMBL" id="KAF7632084.1"/>
    </source>
</evidence>
<name>A0A8S9ZFM0_9BILA</name>
<dbReference type="OrthoDB" id="5855668at2759"/>